<sequence>MRGLPLGEPRDPVVAIAPPGTGARSGRGIRLRRAVLKAEEIRRGRLPTTVPIRTAWEIAGERDLVEAVVALDVLLRHRHVRAEQLTARASAHPQSRAARAIALADGRAESPPESRTRVRIVLAGLPAPVPQFEITRGGVLLGRVDFAWPAYRVALEYDGLWHADRGQFIHDRHRLNALTADRWTVLHATLADLHDKTAFDRLLTQLRAALGRA</sequence>
<proteinExistence type="predicted"/>
<name>A0A545ANT4_9ACTN</name>
<protein>
    <recommendedName>
        <fullName evidence="3">DUF559 domain-containing protein</fullName>
    </recommendedName>
</protein>
<evidence type="ECO:0008006" key="3">
    <source>
        <dbReference type="Google" id="ProtNLM"/>
    </source>
</evidence>
<dbReference type="OrthoDB" id="3173471at2"/>
<reference evidence="1 2" key="1">
    <citation type="submission" date="2019-07" db="EMBL/GenBank/DDBJ databases">
        <title>Cryptosporangium phraense sp. nov., isolated from plant litter.</title>
        <authorList>
            <person name="Suriyachadkun C."/>
        </authorList>
    </citation>
    <scope>NUCLEOTIDE SEQUENCE [LARGE SCALE GENOMIC DNA]</scope>
    <source>
        <strain evidence="1 2">A-T 5661</strain>
    </source>
</reference>
<keyword evidence="2" id="KW-1185">Reference proteome</keyword>
<dbReference type="SUPFAM" id="SSF52980">
    <property type="entry name" value="Restriction endonuclease-like"/>
    <property type="match status" value="1"/>
</dbReference>
<dbReference type="EMBL" id="VIRS01000018">
    <property type="protein sequence ID" value="TQS42405.1"/>
    <property type="molecule type" value="Genomic_DNA"/>
</dbReference>
<accession>A0A545ANT4</accession>
<dbReference type="Gene3D" id="3.40.960.10">
    <property type="entry name" value="VSR Endonuclease"/>
    <property type="match status" value="1"/>
</dbReference>
<dbReference type="InterPro" id="IPR011335">
    <property type="entry name" value="Restrct_endonuc-II-like"/>
</dbReference>
<dbReference type="Proteomes" id="UP000317982">
    <property type="component" value="Unassembled WGS sequence"/>
</dbReference>
<dbReference type="RefSeq" id="WP_142707095.1">
    <property type="nucleotide sequence ID" value="NZ_VIRS01000018.1"/>
</dbReference>
<comment type="caution">
    <text evidence="1">The sequence shown here is derived from an EMBL/GenBank/DDBJ whole genome shotgun (WGS) entry which is preliminary data.</text>
</comment>
<gene>
    <name evidence="1" type="ORF">FL583_24150</name>
</gene>
<organism evidence="1 2">
    <name type="scientific">Cryptosporangium phraense</name>
    <dbReference type="NCBI Taxonomy" id="2593070"/>
    <lineage>
        <taxon>Bacteria</taxon>
        <taxon>Bacillati</taxon>
        <taxon>Actinomycetota</taxon>
        <taxon>Actinomycetes</taxon>
        <taxon>Cryptosporangiales</taxon>
        <taxon>Cryptosporangiaceae</taxon>
        <taxon>Cryptosporangium</taxon>
    </lineage>
</organism>
<dbReference type="AlphaFoldDB" id="A0A545ANT4"/>
<evidence type="ECO:0000313" key="2">
    <source>
        <dbReference type="Proteomes" id="UP000317982"/>
    </source>
</evidence>
<evidence type="ECO:0000313" key="1">
    <source>
        <dbReference type="EMBL" id="TQS42405.1"/>
    </source>
</evidence>
<dbReference type="InParanoid" id="A0A545ANT4"/>